<evidence type="ECO:0000313" key="1">
    <source>
        <dbReference type="EMBL" id="MBX37474.1"/>
    </source>
</evidence>
<accession>A0A2P2N4S5</accession>
<reference evidence="1" key="1">
    <citation type="submission" date="2018-02" db="EMBL/GenBank/DDBJ databases">
        <title>Rhizophora mucronata_Transcriptome.</title>
        <authorList>
            <person name="Meera S.P."/>
            <person name="Sreeshan A."/>
            <person name="Augustine A."/>
        </authorList>
    </citation>
    <scope>NUCLEOTIDE SEQUENCE</scope>
    <source>
        <tissue evidence="1">Leaf</tissue>
    </source>
</reference>
<organism evidence="1">
    <name type="scientific">Rhizophora mucronata</name>
    <name type="common">Asiatic mangrove</name>
    <dbReference type="NCBI Taxonomy" id="61149"/>
    <lineage>
        <taxon>Eukaryota</taxon>
        <taxon>Viridiplantae</taxon>
        <taxon>Streptophyta</taxon>
        <taxon>Embryophyta</taxon>
        <taxon>Tracheophyta</taxon>
        <taxon>Spermatophyta</taxon>
        <taxon>Magnoliopsida</taxon>
        <taxon>eudicotyledons</taxon>
        <taxon>Gunneridae</taxon>
        <taxon>Pentapetalae</taxon>
        <taxon>rosids</taxon>
        <taxon>fabids</taxon>
        <taxon>Malpighiales</taxon>
        <taxon>Rhizophoraceae</taxon>
        <taxon>Rhizophora</taxon>
    </lineage>
</organism>
<dbReference type="EMBL" id="GGEC01056990">
    <property type="protein sequence ID" value="MBX37474.1"/>
    <property type="molecule type" value="Transcribed_RNA"/>
</dbReference>
<name>A0A2P2N4S5_RHIMU</name>
<dbReference type="AlphaFoldDB" id="A0A2P2N4S5"/>
<proteinExistence type="predicted"/>
<sequence>MALKQVGAGEVRQCFVFGVKCF</sequence>
<protein>
    <submittedName>
        <fullName evidence="1">Uncharacterized protein</fullName>
    </submittedName>
</protein>